<evidence type="ECO:0000256" key="2">
    <source>
        <dbReference type="ARBA" id="ARBA00023203"/>
    </source>
</evidence>
<dbReference type="Proteomes" id="UP000504628">
    <property type="component" value="Chromosome 4"/>
</dbReference>
<dbReference type="InParanoid" id="A0A7E6DPK2"/>
<evidence type="ECO:0000313" key="6">
    <source>
        <dbReference type="RefSeq" id="XP_035880740.1"/>
    </source>
</evidence>
<dbReference type="Pfam" id="PF00435">
    <property type="entry name" value="Spectrin"/>
    <property type="match status" value="2"/>
</dbReference>
<dbReference type="InterPro" id="IPR002017">
    <property type="entry name" value="Spectrin_repeat"/>
</dbReference>
<proteinExistence type="predicted"/>
<protein>
    <submittedName>
        <fullName evidence="6">Utrophin-like</fullName>
    </submittedName>
</protein>
<reference evidence="6" key="1">
    <citation type="submission" date="2025-08" db="UniProtKB">
        <authorList>
            <consortium name="RefSeq"/>
        </authorList>
    </citation>
    <scope>IDENTIFICATION</scope>
    <source>
        <tissue evidence="6">Muscle</tissue>
    </source>
</reference>
<keyword evidence="1" id="KW-0677">Repeat</keyword>
<gene>
    <name evidence="6" type="primary">LOC118500360</name>
</gene>
<feature type="region of interest" description="Disordered" evidence="4">
    <location>
        <begin position="13"/>
        <end position="59"/>
    </location>
</feature>
<dbReference type="RefSeq" id="XP_035880740.1">
    <property type="nucleotide sequence ID" value="XM_036024847.1"/>
</dbReference>
<organism evidence="5 6">
    <name type="scientific">Phyllostomus discolor</name>
    <name type="common">pale spear-nosed bat</name>
    <dbReference type="NCBI Taxonomy" id="89673"/>
    <lineage>
        <taxon>Eukaryota</taxon>
        <taxon>Metazoa</taxon>
        <taxon>Chordata</taxon>
        <taxon>Craniata</taxon>
        <taxon>Vertebrata</taxon>
        <taxon>Euteleostomi</taxon>
        <taxon>Mammalia</taxon>
        <taxon>Eutheria</taxon>
        <taxon>Laurasiatheria</taxon>
        <taxon>Chiroptera</taxon>
        <taxon>Yangochiroptera</taxon>
        <taxon>Phyllostomidae</taxon>
        <taxon>Phyllostominae</taxon>
        <taxon>Phyllostomus</taxon>
    </lineage>
</organism>
<evidence type="ECO:0000256" key="3">
    <source>
        <dbReference type="SAM" id="Coils"/>
    </source>
</evidence>
<keyword evidence="3" id="KW-0175">Coiled coil</keyword>
<dbReference type="SMART" id="SM00150">
    <property type="entry name" value="SPEC"/>
    <property type="match status" value="2"/>
</dbReference>
<dbReference type="GeneID" id="118500360"/>
<dbReference type="OrthoDB" id="18740at2759"/>
<dbReference type="CDD" id="cd00176">
    <property type="entry name" value="SPEC"/>
    <property type="match status" value="1"/>
</dbReference>
<feature type="compositionally biased region" description="Basic and acidic residues" evidence="4">
    <location>
        <begin position="21"/>
        <end position="33"/>
    </location>
</feature>
<dbReference type="KEGG" id="pdic:118500360"/>
<accession>A0A7E6DPK2</accession>
<keyword evidence="5" id="KW-1185">Reference proteome</keyword>
<sequence length="307" mass="35529">MYLTSLFEVLPSASHSGRCPRGRDSPRNYKKECEEGDLNMQSPAPEQEHESPRAETPSTVTEVDMDLDGYQTALEDVLTWLLSAEDTFQEQDEISDDVEEVKDQFATHEAFMMELTAHQSSVGSVLQAGNQLITQGTLSDEEEFEIQEQMTLLNARWEALRVESMDRQSRLHDVLMELQKKQLQQLSAWLTLAEERIQKMETCPLEDDLKSLQKLLEDHKSLQNDLEAEQVKVNSLTHMVVIVDENSGESTTAVLEDQLQKLGERWTAVCRWTEERWSRLQEINMLWQELLEEQCLLKAWLTEKERL</sequence>
<dbReference type="Gene3D" id="1.20.58.60">
    <property type="match status" value="2"/>
</dbReference>
<evidence type="ECO:0000256" key="4">
    <source>
        <dbReference type="SAM" id="MobiDB-lite"/>
    </source>
</evidence>
<dbReference type="SUPFAM" id="SSF46966">
    <property type="entry name" value="Spectrin repeat"/>
    <property type="match status" value="2"/>
</dbReference>
<dbReference type="AlphaFoldDB" id="A0A7E6DPK2"/>
<evidence type="ECO:0000256" key="1">
    <source>
        <dbReference type="ARBA" id="ARBA00022737"/>
    </source>
</evidence>
<dbReference type="FunFam" id="1.20.58.60:FF:000075">
    <property type="entry name" value="utrophin isoform X1"/>
    <property type="match status" value="1"/>
</dbReference>
<dbReference type="GO" id="GO:0003779">
    <property type="term" value="F:actin binding"/>
    <property type="evidence" value="ECO:0007669"/>
    <property type="project" value="UniProtKB-KW"/>
</dbReference>
<dbReference type="PANTHER" id="PTHR11915">
    <property type="entry name" value="SPECTRIN/FILAMIN RELATED CYTOSKELETAL PROTEIN"/>
    <property type="match status" value="1"/>
</dbReference>
<evidence type="ECO:0000313" key="5">
    <source>
        <dbReference type="Proteomes" id="UP000504628"/>
    </source>
</evidence>
<name>A0A7E6DPK2_9CHIR</name>
<feature type="coiled-coil region" evidence="3">
    <location>
        <begin position="205"/>
        <end position="232"/>
    </location>
</feature>
<keyword evidence="2" id="KW-0009">Actin-binding</keyword>
<dbReference type="FunFam" id="1.20.58.60:FF:000118">
    <property type="entry name" value="Dystrophin"/>
    <property type="match status" value="1"/>
</dbReference>
<dbReference type="InterPro" id="IPR018159">
    <property type="entry name" value="Spectrin/alpha-actinin"/>
</dbReference>